<dbReference type="Proteomes" id="UP000037997">
    <property type="component" value="Unassembled WGS sequence"/>
</dbReference>
<dbReference type="AlphaFoldDB" id="A0A0N1MQ43"/>
<evidence type="ECO:0000313" key="1">
    <source>
        <dbReference type="EMBL" id="KPH54722.1"/>
    </source>
</evidence>
<protein>
    <submittedName>
        <fullName evidence="1">Uncharacterized protein</fullName>
    </submittedName>
</protein>
<sequence length="74" mass="8555">MNTNLAFLIEMFNGDVFKTLVACEKFGGLNISIPKKTHRKILLKELIKKGESLEEIAKKTKIDKDTLQEYLREE</sequence>
<dbReference type="PATRIC" id="fig|35818.11.peg.97"/>
<accession>A0A0N1MQ43</accession>
<dbReference type="EMBL" id="JNOC01000107">
    <property type="protein sequence ID" value="KPH54722.1"/>
    <property type="molecule type" value="Genomic_DNA"/>
</dbReference>
<gene>
    <name evidence="1" type="ORF">HPU229334_00500</name>
</gene>
<evidence type="ECO:0000313" key="2">
    <source>
        <dbReference type="Proteomes" id="UP000037997"/>
    </source>
</evidence>
<dbReference type="RefSeq" id="WP_054198728.1">
    <property type="nucleotide sequence ID" value="NZ_CAKMIM010000015.1"/>
</dbReference>
<organism evidence="1 2">
    <name type="scientific">Helicobacter pullorum</name>
    <dbReference type="NCBI Taxonomy" id="35818"/>
    <lineage>
        <taxon>Bacteria</taxon>
        <taxon>Pseudomonadati</taxon>
        <taxon>Campylobacterota</taxon>
        <taxon>Epsilonproteobacteria</taxon>
        <taxon>Campylobacterales</taxon>
        <taxon>Helicobacteraceae</taxon>
        <taxon>Helicobacter</taxon>
    </lineage>
</organism>
<reference evidence="1 2" key="1">
    <citation type="submission" date="2014-06" db="EMBL/GenBank/DDBJ databases">
        <title>Helicobacter pullorum isolates in fresh chicken meat - phenotypic and genotypic features.</title>
        <authorList>
            <person name="Borges V."/>
            <person name="Santos A."/>
            <person name="Correia C.B."/>
            <person name="Saraiva M."/>
            <person name="Menard A."/>
            <person name="Vieira L."/>
            <person name="Sampaio D.A."/>
            <person name="Gomes J.P."/>
            <person name="Oleastro M."/>
        </authorList>
    </citation>
    <scope>NUCLEOTIDE SEQUENCE [LARGE SCALE GENOMIC DNA]</scope>
    <source>
        <strain evidence="1 2">229334/12</strain>
    </source>
</reference>
<name>A0A0N1MQ43_9HELI</name>
<comment type="caution">
    <text evidence="1">The sequence shown here is derived from an EMBL/GenBank/DDBJ whole genome shotgun (WGS) entry which is preliminary data.</text>
</comment>
<proteinExistence type="predicted"/>